<dbReference type="EMBL" id="CP011056">
    <property type="protein sequence ID" value="AKA76474.1"/>
    <property type="molecule type" value="Genomic_DNA"/>
</dbReference>
<dbReference type="EMBL" id="CP033239">
    <property type="protein sequence ID" value="AZF78726.1"/>
    <property type="molecule type" value="Genomic_DNA"/>
</dbReference>
<evidence type="ECO:0000313" key="19">
    <source>
        <dbReference type="Proteomes" id="UP000033106"/>
    </source>
</evidence>
<dbReference type="SFLD" id="SFLDG01129">
    <property type="entry name" value="C1.5:_HAD__Beta-PGM__Phosphata"/>
    <property type="match status" value="1"/>
</dbReference>
<comment type="cofactor">
    <cofactor evidence="1">
        <name>Mg(2+)</name>
        <dbReference type="ChEBI" id="CHEBI:18420"/>
    </cofactor>
</comment>
<dbReference type="Gene3D" id="1.10.150.240">
    <property type="entry name" value="Putative phosphatase, domain 2"/>
    <property type="match status" value="1"/>
</dbReference>
<evidence type="ECO:0000313" key="17">
    <source>
        <dbReference type="Proteomes" id="UP000033057"/>
    </source>
</evidence>
<name>A0A0E3K5W0_SACSO</name>
<evidence type="ECO:0000313" key="12">
    <source>
        <dbReference type="EMBL" id="AZF76115.1"/>
    </source>
</evidence>
<evidence type="ECO:0000313" key="10">
    <source>
        <dbReference type="EMBL" id="AZF70871.1"/>
    </source>
</evidence>
<dbReference type="Proteomes" id="UP000033085">
    <property type="component" value="Chromosome"/>
</dbReference>
<evidence type="ECO:0000256" key="1">
    <source>
        <dbReference type="ARBA" id="ARBA00001946"/>
    </source>
</evidence>
<evidence type="ECO:0000313" key="9">
    <source>
        <dbReference type="EMBL" id="AZF68251.1"/>
    </source>
</evidence>
<dbReference type="Proteomes" id="UP000275843">
    <property type="component" value="Chromosome"/>
</dbReference>
<dbReference type="InterPro" id="IPR006439">
    <property type="entry name" value="HAD-SF_hydro_IA"/>
</dbReference>
<dbReference type="EMBL" id="CP033241">
    <property type="protein sequence ID" value="AZF83968.1"/>
    <property type="molecule type" value="Genomic_DNA"/>
</dbReference>
<dbReference type="Proteomes" id="UP000267993">
    <property type="component" value="Chromosome"/>
</dbReference>
<proteinExistence type="inferred from homology"/>
<evidence type="ECO:0000313" key="21">
    <source>
        <dbReference type="Proteomes" id="UP000269431"/>
    </source>
</evidence>
<protein>
    <submittedName>
        <fullName evidence="6">HAD family phosphatase</fullName>
    </submittedName>
</protein>
<dbReference type="Pfam" id="PF13419">
    <property type="entry name" value="HAD_2"/>
    <property type="match status" value="1"/>
</dbReference>
<dbReference type="Proteomes" id="UP000269431">
    <property type="component" value="Chromosome"/>
</dbReference>
<dbReference type="Proteomes" id="UP000273194">
    <property type="component" value="Chromosome"/>
</dbReference>
<comment type="similarity">
    <text evidence="2">Belongs to the HAD-like hydrolase superfamily.</text>
</comment>
<dbReference type="KEGG" id="ssol:SULB_1505"/>
<evidence type="ECO:0000313" key="11">
    <source>
        <dbReference type="EMBL" id="AZF73491.1"/>
    </source>
</evidence>
<dbReference type="Proteomes" id="UP000282269">
    <property type="component" value="Chromosome"/>
</dbReference>
<dbReference type="EMBL" id="CP011057">
    <property type="protein sequence ID" value="AKA79167.1"/>
    <property type="molecule type" value="Genomic_DNA"/>
</dbReference>
<dbReference type="AlphaFoldDB" id="A0A0E3K5W0"/>
<evidence type="ECO:0000313" key="27">
    <source>
        <dbReference type="Proteomes" id="UP000594632"/>
    </source>
</evidence>
<dbReference type="SUPFAM" id="SSF56784">
    <property type="entry name" value="HAD-like"/>
    <property type="match status" value="1"/>
</dbReference>
<evidence type="ECO:0000313" key="20">
    <source>
        <dbReference type="Proteomes" id="UP000267993"/>
    </source>
</evidence>
<evidence type="ECO:0000313" key="25">
    <source>
        <dbReference type="Proteomes" id="UP000278715"/>
    </source>
</evidence>
<dbReference type="GO" id="GO:0046872">
    <property type="term" value="F:metal ion binding"/>
    <property type="evidence" value="ECO:0007669"/>
    <property type="project" value="UniProtKB-KW"/>
</dbReference>
<evidence type="ECO:0000313" key="8">
    <source>
        <dbReference type="EMBL" id="AKA79167.1"/>
    </source>
</evidence>
<evidence type="ECO:0000256" key="5">
    <source>
        <dbReference type="ARBA" id="ARBA00023277"/>
    </source>
</evidence>
<evidence type="ECO:0000313" key="16">
    <source>
        <dbReference type="EMBL" id="QPG50776.1"/>
    </source>
</evidence>
<evidence type="ECO:0000313" key="26">
    <source>
        <dbReference type="Proteomes" id="UP000282269"/>
    </source>
</evidence>
<dbReference type="Proteomes" id="UP000278715">
    <property type="component" value="Chromosome"/>
</dbReference>
<dbReference type="SFLD" id="SFLDS00003">
    <property type="entry name" value="Haloacid_Dehalogenase"/>
    <property type="match status" value="1"/>
</dbReference>
<evidence type="ECO:0000313" key="18">
    <source>
        <dbReference type="Proteomes" id="UP000033085"/>
    </source>
</evidence>
<reference evidence="16 27" key="4">
    <citation type="journal article" date="2020" name="Nat. Commun.">
        <title>The structures of two archaeal type IV pili illuminate evolutionary relationships.</title>
        <authorList>
            <person name="Wang F."/>
            <person name="Baquero D.P."/>
            <person name="Su Z."/>
            <person name="Beltran L.C."/>
            <person name="Prangishvili D."/>
            <person name="Krupovic M."/>
            <person name="Egelman E.H."/>
        </authorList>
    </citation>
    <scope>NUCLEOTIDE SEQUENCE [LARGE SCALE GENOMIC DNA]</scope>
    <source>
        <strain evidence="16 27">POZ149</strain>
    </source>
</reference>
<evidence type="ECO:0000256" key="4">
    <source>
        <dbReference type="ARBA" id="ARBA00022842"/>
    </source>
</evidence>
<evidence type="ECO:0000313" key="13">
    <source>
        <dbReference type="EMBL" id="AZF78726.1"/>
    </source>
</evidence>
<dbReference type="Proteomes" id="UP000033057">
    <property type="component" value="Chromosome"/>
</dbReference>
<dbReference type="PANTHER" id="PTHR46193:SF18">
    <property type="entry name" value="HEXITOL PHOSPHATASE B"/>
    <property type="match status" value="1"/>
</dbReference>
<evidence type="ECO:0000313" key="24">
    <source>
        <dbReference type="Proteomes" id="UP000275843"/>
    </source>
</evidence>
<keyword evidence="3" id="KW-0479">Metal-binding</keyword>
<dbReference type="Proteomes" id="UP000033106">
    <property type="component" value="Chromosome"/>
</dbReference>
<evidence type="ECO:0000313" key="15">
    <source>
        <dbReference type="EMBL" id="AZF83968.1"/>
    </source>
</evidence>
<dbReference type="EMBL" id="CP033235">
    <property type="protein sequence ID" value="AZF68251.1"/>
    <property type="molecule type" value="Genomic_DNA"/>
</dbReference>
<dbReference type="EMBL" id="CP033240">
    <property type="protein sequence ID" value="AZF81329.1"/>
    <property type="molecule type" value="Genomic_DNA"/>
</dbReference>
<reference evidence="17 18" key="1">
    <citation type="journal article" date="2015" name="Genome Announc.">
        <title>Complete Genome Sequence of Sulfolobus solfataricus Strain 98/2 and Evolved Derivatives.</title>
        <authorList>
            <person name="McCarthy S."/>
            <person name="Gradnigo J."/>
            <person name="Johnson T."/>
            <person name="Payne S."/>
            <person name="Lipzen A."/>
            <person name="Martin J."/>
            <person name="Schackwitz W."/>
            <person name="Moriyama E."/>
            <person name="Blum P."/>
        </authorList>
    </citation>
    <scope>NUCLEOTIDE SEQUENCE [LARGE SCALE GENOMIC DNA]</scope>
    <source>
        <strain evidence="17">98/2 SULC</strain>
        <strain evidence="6">SARC-B</strain>
        <strain evidence="7">SARC-C</strain>
        <strain evidence="8 19">SULA</strain>
        <strain evidence="18">SULB</strain>
    </source>
</reference>
<dbReference type="Gene3D" id="3.40.50.1000">
    <property type="entry name" value="HAD superfamily/HAD-like"/>
    <property type="match status" value="1"/>
</dbReference>
<dbReference type="RefSeq" id="WP_009989547.1">
    <property type="nucleotide sequence ID" value="NZ_CP011055.2"/>
</dbReference>
<dbReference type="KEGG" id="ssoa:SULA_1504"/>
<dbReference type="InterPro" id="IPR036412">
    <property type="entry name" value="HAD-like_sf"/>
</dbReference>
<dbReference type="KEGG" id="ssof:SULC_1503"/>
<dbReference type="EMBL" id="CP033238">
    <property type="protein sequence ID" value="AZF76115.1"/>
    <property type="molecule type" value="Genomic_DNA"/>
</dbReference>
<dbReference type="EMBL" id="CP033236">
    <property type="protein sequence ID" value="AZF70871.1"/>
    <property type="molecule type" value="Genomic_DNA"/>
</dbReference>
<dbReference type="PATRIC" id="fig|2287.6.peg.1548"/>
<evidence type="ECO:0000313" key="6">
    <source>
        <dbReference type="EMBL" id="AKA73777.1"/>
    </source>
</evidence>
<dbReference type="InterPro" id="IPR023198">
    <property type="entry name" value="PGP-like_dom2"/>
</dbReference>
<gene>
    <name evidence="16" type="ORF">HFC64_13955</name>
    <name evidence="8" type="ORF">SULA_1504</name>
    <name evidence="6" type="ORF">SULB_1505</name>
    <name evidence="7" type="ORF">SULC_1503</name>
    <name evidence="9" type="ORF">SULG_07490</name>
    <name evidence="10" type="ORF">SULH_07490</name>
    <name evidence="11" type="ORF">SULI_07490</name>
    <name evidence="12" type="ORF">SULM_07490</name>
    <name evidence="13" type="ORF">SULN_07490</name>
    <name evidence="14" type="ORF">SULO_07500</name>
    <name evidence="15" type="ORF">SULZ_07750</name>
</gene>
<sequence>MRKAVIFDLDGTLANTDEVHKLAWELALQKMGYDVKVDIRYLLGRKTIDIAKILIGEINAEKLASVKTEIYNELVKTLAKPKPCVMELIKSLRNSKIPFAVVTSSMRHSAVQVLKVIKVEPDVLIAGDDVKIGKPNPMPVIEAIRKLNMDPNESIGIGDTIYDVMAYYSAGVREILLVKSSVPLNVEEVRKYNAKILDSLCEILDWFNFFI</sequence>
<dbReference type="GO" id="GO:0003824">
    <property type="term" value="F:catalytic activity"/>
    <property type="evidence" value="ECO:0007669"/>
    <property type="project" value="UniProtKB-ARBA"/>
</dbReference>
<dbReference type="Proteomes" id="UP000594632">
    <property type="component" value="Chromosome"/>
</dbReference>
<dbReference type="NCBIfam" id="TIGR01509">
    <property type="entry name" value="HAD-SF-IA-v3"/>
    <property type="match status" value="1"/>
</dbReference>
<dbReference type="Proteomes" id="UP000273443">
    <property type="component" value="Chromosome"/>
</dbReference>
<accession>A0A0E3K5W0</accession>
<reference evidence="6" key="3">
    <citation type="submission" date="2018-10" db="EMBL/GenBank/DDBJ databases">
        <authorList>
            <person name="McCarthy S."/>
            <person name="Gradnigo J."/>
            <person name="Johnson T."/>
            <person name="Payne S."/>
            <person name="Lipzen A."/>
            <person name="Schackwitz W."/>
            <person name="Martin J."/>
            <person name="Moriyama E."/>
            <person name="Blum P."/>
        </authorList>
    </citation>
    <scope>NUCLEOTIDE SEQUENCE</scope>
    <source>
        <strain evidence="6">SARC-B</strain>
        <strain evidence="7">SARC-C</strain>
        <strain evidence="8">SULA</strain>
    </source>
</reference>
<dbReference type="GeneID" id="44129468"/>
<evidence type="ECO:0000313" key="14">
    <source>
        <dbReference type="EMBL" id="AZF81329.1"/>
    </source>
</evidence>
<dbReference type="InterPro" id="IPR041492">
    <property type="entry name" value="HAD_2"/>
</dbReference>
<dbReference type="InterPro" id="IPR023214">
    <property type="entry name" value="HAD_sf"/>
</dbReference>
<evidence type="ECO:0000313" key="7">
    <source>
        <dbReference type="EMBL" id="AKA76474.1"/>
    </source>
</evidence>
<dbReference type="EMBL" id="CP050869">
    <property type="protein sequence ID" value="QPG50776.1"/>
    <property type="molecule type" value="Genomic_DNA"/>
</dbReference>
<dbReference type="PANTHER" id="PTHR46193">
    <property type="entry name" value="6-PHOSPHOGLUCONATE PHOSPHATASE"/>
    <property type="match status" value="1"/>
</dbReference>
<evidence type="ECO:0000313" key="22">
    <source>
        <dbReference type="Proteomes" id="UP000273194"/>
    </source>
</evidence>
<organism evidence="6 18">
    <name type="scientific">Saccharolobus solfataricus</name>
    <name type="common">Sulfolobus solfataricus</name>
    <dbReference type="NCBI Taxonomy" id="2287"/>
    <lineage>
        <taxon>Archaea</taxon>
        <taxon>Thermoproteota</taxon>
        <taxon>Thermoprotei</taxon>
        <taxon>Sulfolobales</taxon>
        <taxon>Sulfolobaceae</taxon>
        <taxon>Saccharolobus</taxon>
    </lineage>
</organism>
<dbReference type="EMBL" id="CP011055">
    <property type="protein sequence ID" value="AKA73777.1"/>
    <property type="molecule type" value="Genomic_DNA"/>
</dbReference>
<evidence type="ECO:0000313" key="23">
    <source>
        <dbReference type="Proteomes" id="UP000273443"/>
    </source>
</evidence>
<keyword evidence="5" id="KW-0119">Carbohydrate metabolism</keyword>
<dbReference type="InterPro" id="IPR051600">
    <property type="entry name" value="Beta-PGM-like"/>
</dbReference>
<keyword evidence="4" id="KW-0460">Magnesium</keyword>
<reference evidence="20 21" key="2">
    <citation type="journal article" date="2018" name="Proc. Natl. Acad. Sci. U.S.A.">
        <title>Nonmutational mechanism of inheritance in the Archaeon Sulfolobus solfataricus.</title>
        <authorList>
            <person name="Payne S."/>
            <person name="McCarthy S."/>
            <person name="Johnson T."/>
            <person name="North E."/>
            <person name="Blum P."/>
        </authorList>
    </citation>
    <scope>NUCLEOTIDE SEQUENCE [LARGE SCALE GENOMIC DNA]</scope>
    <source>
        <strain evidence="10 20">SARC-H</strain>
        <strain evidence="11 24">SARC-I</strain>
        <strain evidence="13 25">SARC-N</strain>
        <strain evidence="14 26">SARC-O</strain>
        <strain evidence="15 21">SUL120</strain>
        <strain evidence="9 22">SULG</strain>
        <strain evidence="12 23">SULM</strain>
    </source>
</reference>
<evidence type="ECO:0000256" key="2">
    <source>
        <dbReference type="ARBA" id="ARBA00007958"/>
    </source>
</evidence>
<dbReference type="EMBL" id="CP033237">
    <property type="protein sequence ID" value="AZF73491.1"/>
    <property type="molecule type" value="Genomic_DNA"/>
</dbReference>
<dbReference type="NCBIfam" id="TIGR01549">
    <property type="entry name" value="HAD-SF-IA-v1"/>
    <property type="match status" value="1"/>
</dbReference>
<evidence type="ECO:0000256" key="3">
    <source>
        <dbReference type="ARBA" id="ARBA00022723"/>
    </source>
</evidence>